<dbReference type="Pfam" id="PF08312">
    <property type="entry name" value="cwf21"/>
    <property type="match status" value="1"/>
</dbReference>
<evidence type="ECO:0000256" key="4">
    <source>
        <dbReference type="ARBA" id="ARBA00022679"/>
    </source>
</evidence>
<dbReference type="GO" id="GO:0032259">
    <property type="term" value="P:methylation"/>
    <property type="evidence" value="ECO:0007669"/>
    <property type="project" value="UniProtKB-KW"/>
</dbReference>
<evidence type="ECO:0000256" key="1">
    <source>
        <dbReference type="ARBA" id="ARBA00004496"/>
    </source>
</evidence>
<dbReference type="OrthoDB" id="1368803at2759"/>
<dbReference type="PANTHER" id="PTHR10738:SF0">
    <property type="entry name" value="PROTEIN ARGININE N-METHYLTRANSFERASE 5"/>
    <property type="match status" value="1"/>
</dbReference>
<dbReference type="Gene3D" id="3.20.20.150">
    <property type="entry name" value="Divalent-metal-dependent TIM barrel enzymes"/>
    <property type="match status" value="1"/>
</dbReference>
<dbReference type="InterPro" id="IPR025799">
    <property type="entry name" value="Arg_MeTrfase"/>
</dbReference>
<dbReference type="FunFam" id="2.70.160.11:FF:000003">
    <property type="entry name" value="Protein arginine N-methyltransferase 5"/>
    <property type="match status" value="1"/>
</dbReference>
<dbReference type="InterPro" id="IPR035247">
    <property type="entry name" value="PRMT5_TIM"/>
</dbReference>
<dbReference type="Gene3D" id="2.70.160.11">
    <property type="entry name" value="Hnrnp arginine n-methyltransferase1"/>
    <property type="match status" value="1"/>
</dbReference>
<accession>A0A8J4Q567</accession>
<dbReference type="Gene3D" id="3.40.50.150">
    <property type="entry name" value="Vaccinia Virus protein VP39"/>
    <property type="match status" value="1"/>
</dbReference>
<feature type="domain" description="PRMT5 arginine-N-methyltransferase" evidence="9">
    <location>
        <begin position="308"/>
        <end position="477"/>
    </location>
</feature>
<feature type="domain" description="PRMT5 TIM barrel" evidence="11">
    <location>
        <begin position="37"/>
        <end position="302"/>
    </location>
</feature>
<feature type="region of interest" description="Disordered" evidence="8">
    <location>
        <begin position="827"/>
        <end position="1450"/>
    </location>
</feature>
<evidence type="ECO:0000256" key="3">
    <source>
        <dbReference type="ARBA" id="ARBA00022603"/>
    </source>
</evidence>
<feature type="compositionally biased region" description="Basic and acidic residues" evidence="8">
    <location>
        <begin position="935"/>
        <end position="949"/>
    </location>
</feature>
<feature type="domain" description="PRMT5 oligomerisation" evidence="12">
    <location>
        <begin position="480"/>
        <end position="646"/>
    </location>
</feature>
<keyword evidence="3 7" id="KW-0489">Methyltransferase</keyword>
<keyword evidence="14" id="KW-1185">Reference proteome</keyword>
<evidence type="ECO:0000256" key="2">
    <source>
        <dbReference type="ARBA" id="ARBA00022490"/>
    </source>
</evidence>
<dbReference type="InterPro" id="IPR013170">
    <property type="entry name" value="mRNA_splic_Cwf21_dom"/>
</dbReference>
<reference evidence="13" key="1">
    <citation type="submission" date="2020-03" db="EMBL/GenBank/DDBJ databases">
        <title>Castanea mollissima Vanexum genome sequencing.</title>
        <authorList>
            <person name="Staton M."/>
        </authorList>
    </citation>
    <scope>NUCLEOTIDE SEQUENCE</scope>
    <source>
        <tissue evidence="13">Leaf</tissue>
    </source>
</reference>
<dbReference type="EMBL" id="JRKL02012859">
    <property type="protein sequence ID" value="KAF3943577.1"/>
    <property type="molecule type" value="Genomic_DNA"/>
</dbReference>
<evidence type="ECO:0000256" key="5">
    <source>
        <dbReference type="ARBA" id="ARBA00022691"/>
    </source>
</evidence>
<evidence type="ECO:0000256" key="8">
    <source>
        <dbReference type="SAM" id="MobiDB-lite"/>
    </source>
</evidence>
<feature type="compositionally biased region" description="Basic and acidic residues" evidence="8">
    <location>
        <begin position="1233"/>
        <end position="1257"/>
    </location>
</feature>
<feature type="compositionally biased region" description="Basic residues" evidence="8">
    <location>
        <begin position="1042"/>
        <end position="1053"/>
    </location>
</feature>
<dbReference type="CDD" id="cd21372">
    <property type="entry name" value="cwf21_CWC21-like"/>
    <property type="match status" value="1"/>
</dbReference>
<keyword evidence="5 7" id="KW-0949">S-adenosyl-L-methionine</keyword>
<dbReference type="InterPro" id="IPR029063">
    <property type="entry name" value="SAM-dependent_MTases_sf"/>
</dbReference>
<feature type="compositionally biased region" description="Basic and acidic residues" evidence="8">
    <location>
        <begin position="909"/>
        <end position="922"/>
    </location>
</feature>
<dbReference type="InterPro" id="IPR035075">
    <property type="entry name" value="PRMT5"/>
</dbReference>
<dbReference type="FunFam" id="3.20.20.150:FF:000016">
    <property type="entry name" value="Protein arginine N-methyltransferase"/>
    <property type="match status" value="1"/>
</dbReference>
<name>A0A8J4Q567_9ROSI</name>
<dbReference type="GO" id="GO:0005829">
    <property type="term" value="C:cytosol"/>
    <property type="evidence" value="ECO:0007669"/>
    <property type="project" value="TreeGrafter"/>
</dbReference>
<evidence type="ECO:0000256" key="7">
    <source>
        <dbReference type="PROSITE-ProRule" id="PRU01015"/>
    </source>
</evidence>
<feature type="compositionally biased region" description="Basic and acidic residues" evidence="8">
    <location>
        <begin position="1174"/>
        <end position="1194"/>
    </location>
</feature>
<keyword evidence="2" id="KW-0963">Cytoplasm</keyword>
<dbReference type="GO" id="GO:0005634">
    <property type="term" value="C:nucleus"/>
    <property type="evidence" value="ECO:0007669"/>
    <property type="project" value="TreeGrafter"/>
</dbReference>
<dbReference type="SUPFAM" id="SSF53335">
    <property type="entry name" value="S-adenosyl-L-methionine-dependent methyltransferases"/>
    <property type="match status" value="1"/>
</dbReference>
<feature type="domain" description="CWF21" evidence="10">
    <location>
        <begin position="741"/>
        <end position="783"/>
    </location>
</feature>
<feature type="compositionally biased region" description="Basic and acidic residues" evidence="8">
    <location>
        <begin position="1282"/>
        <end position="1450"/>
    </location>
</feature>
<dbReference type="Pfam" id="PF17285">
    <property type="entry name" value="PRMT5_TIM"/>
    <property type="match status" value="1"/>
</dbReference>
<dbReference type="Pfam" id="PF05185">
    <property type="entry name" value="PRMT5"/>
    <property type="match status" value="1"/>
</dbReference>
<comment type="caution">
    <text evidence="13">The sequence shown here is derived from an EMBL/GenBank/DDBJ whole genome shotgun (WGS) entry which is preliminary data.</text>
</comment>
<comment type="subcellular location">
    <subcellularLocation>
        <location evidence="1">Cytoplasm</location>
    </subcellularLocation>
</comment>
<dbReference type="GO" id="GO:0006355">
    <property type="term" value="P:regulation of DNA-templated transcription"/>
    <property type="evidence" value="ECO:0007669"/>
    <property type="project" value="TreeGrafter"/>
</dbReference>
<keyword evidence="4 7" id="KW-0808">Transferase</keyword>
<feature type="region of interest" description="Disordered" evidence="8">
    <location>
        <begin position="714"/>
        <end position="734"/>
    </location>
</feature>
<feature type="compositionally biased region" description="Basic and acidic residues" evidence="8">
    <location>
        <begin position="843"/>
        <end position="895"/>
    </location>
</feature>
<dbReference type="Gene3D" id="6.10.140.420">
    <property type="match status" value="1"/>
</dbReference>
<dbReference type="Proteomes" id="UP000737018">
    <property type="component" value="Unassembled WGS sequence"/>
</dbReference>
<evidence type="ECO:0000313" key="13">
    <source>
        <dbReference type="EMBL" id="KAF3943577.1"/>
    </source>
</evidence>
<dbReference type="PANTHER" id="PTHR10738">
    <property type="entry name" value="PROTEIN ARGININE N-METHYLTRANSFERASE 5"/>
    <property type="match status" value="1"/>
</dbReference>
<dbReference type="GO" id="GO:0016274">
    <property type="term" value="F:protein-arginine N-methyltransferase activity"/>
    <property type="evidence" value="ECO:0007669"/>
    <property type="project" value="InterPro"/>
</dbReference>
<protein>
    <recommendedName>
        <fullName evidence="6">Shk1 kinase-binding protein 1 homolog</fullName>
    </recommendedName>
</protein>
<sequence>MPLGERSGDKESRYCGVETEFNDDMPQLLAHSLSSAGFDFVVATLMDPAYRPSLMQKDSGGSGALPFAGSDLVLSPSQWSSHVVGKISSWIDLDSDDEILRMDSETTLKQEIAWASHLSLQACLLPTPKGTSCANYARCVNQILQGLNNMQLWLRIPLLKTDDDSTDLDSNNLVDSWELWNSFRMLCEHHSQLSIALDVLSSLPSANSLGRWFGESVRAAIINTDSFLTNARGYPCLSKRHQKLITGFFNHAIQIVISGKQVHSLPKGSTDLASNHNDSSSDGVQRHPLRPYLDYVGYLYQKMDPLPEQERFELGYRDFLQSPLQPLMDNLEAQTYETFEKDAVKYIQYQRAVCKALQDRVPDEKASMITTVLMVVGAGRGPLVRASLQAAEETGRKLKVFAVEKNPNAVVTLHSLVKLEGWESIVTIVSCDMRHWDAPEKADILVSELLGSFGDNELSPECLDGAQRFLKDDGISIPSSYTSFIQPVTASKLYNDVKLHKDVVHFETAYVVKLHNVARLAPTQPVFTFTHPNQPTMKSNQRYKKLQFEIPSDTGSAMVHGFAGYFDATLYKDVHLGIEPSTATPNMFSWFAIFFPLRTPVFVHAGSSLEVHFWRCCGPSKVWYEWGVTSPCPSPIHNSNGRSYWVGLKKPVQGLVCQEQDVFKSVQDIFAGSHRFIARQPKEMYNGIGLQTPRGSGTNGYIQSNKFFIRSKTGKSSENGKGFEANPASAGLTRKPNRDILEHDRKRQIELKLVELEDQLTDEGCTEAEIAKRLDEERKILEAAVTADTATFSQEGGNVTNNKYSDTQTHQVAARKEKQMETLRSAFGIAASDPNEQSIEGSDDVRNGRKDGLGDDIKHYEKREHAFLDREFRGKKNMDEDQKVEKDDKKKGLKESRHHKKEGSKKRRHETDSSDADSHGENAKALQKKHRRSNRVTDHESDSDIDVDKKHKPSKKHKKSKTRDSDDSDSATDSDSNVNVRKTSRKHKKSKVHNIDDSDSATDSDMDADKKRKTLKKHKNKKHDSDGSDSATDDLSNESSKRRDKYRTSNRRHGSNDDYGSTKPRIQNRNQHVRTSGRHDSKDESNDTDIEIEKKRSQLEKQRNQPNGSHRIENEKNQDKSVRMNRRHDSEDESSDTDKEMEKKRKDESSDTDKEIENKRSQLEKQRNRHSGSHRIENEKNKDQHVRVGRRHDSEDESDDEDSDTSHDRRKSKITAGRQKAVEKESVSPVDEIDFRRYKSRRDTADGTTYESHERMRGKGRLNVGNEDEQPESKSRSRHSVKGAEHSGEQQKDSKIEYDSNTRACLNKDDKKREDYTSFRSGGQRDNETVERGGRSYGKNDETERISRKDDRNYEEIGGGRRQSRVEEEQRGRKHRRDEDYEYRRHIRDDEENQRGSRRQVRGDDEERENRGHERDRQLDHSKRARYDDSRSSERKRHDYDRRDDDRGRR</sequence>
<proteinExistence type="predicted"/>
<gene>
    <name evidence="13" type="ORF">CMV_029880</name>
</gene>
<dbReference type="PROSITE" id="PS51678">
    <property type="entry name" value="SAM_MT_PRMT"/>
    <property type="match status" value="1"/>
</dbReference>
<feature type="compositionally biased region" description="Acidic residues" evidence="8">
    <location>
        <begin position="997"/>
        <end position="1006"/>
    </location>
</feature>
<feature type="compositionally biased region" description="Basic and acidic residues" evidence="8">
    <location>
        <begin position="1077"/>
        <end position="1103"/>
    </location>
</feature>
<evidence type="ECO:0000259" key="11">
    <source>
        <dbReference type="Pfam" id="PF17285"/>
    </source>
</evidence>
<evidence type="ECO:0000259" key="10">
    <source>
        <dbReference type="Pfam" id="PF08312"/>
    </source>
</evidence>
<feature type="compositionally biased region" description="Basic residues" evidence="8">
    <location>
        <begin position="1011"/>
        <end position="1022"/>
    </location>
</feature>
<feature type="compositionally biased region" description="Basic residues" evidence="8">
    <location>
        <begin position="950"/>
        <end position="961"/>
    </location>
</feature>
<feature type="compositionally biased region" description="Basic and acidic residues" evidence="8">
    <location>
        <begin position="1110"/>
        <end position="1166"/>
    </location>
</feature>
<evidence type="ECO:0000259" key="9">
    <source>
        <dbReference type="Pfam" id="PF05185"/>
    </source>
</evidence>
<feature type="compositionally biased region" description="Basic residues" evidence="8">
    <location>
        <begin position="982"/>
        <end position="992"/>
    </location>
</feature>
<dbReference type="FunFam" id="3.40.50.150:FF:000029">
    <property type="entry name" value="Protein arginine N-methyltransferase 5"/>
    <property type="match status" value="1"/>
</dbReference>
<evidence type="ECO:0000259" key="12">
    <source>
        <dbReference type="Pfam" id="PF17286"/>
    </source>
</evidence>
<evidence type="ECO:0000256" key="6">
    <source>
        <dbReference type="ARBA" id="ARBA00031000"/>
    </source>
</evidence>
<feature type="compositionally biased region" description="Basic residues" evidence="8">
    <location>
        <begin position="896"/>
        <end position="908"/>
    </location>
</feature>
<organism evidence="13 14">
    <name type="scientific">Castanea mollissima</name>
    <name type="common">Chinese chestnut</name>
    <dbReference type="NCBI Taxonomy" id="60419"/>
    <lineage>
        <taxon>Eukaryota</taxon>
        <taxon>Viridiplantae</taxon>
        <taxon>Streptophyta</taxon>
        <taxon>Embryophyta</taxon>
        <taxon>Tracheophyta</taxon>
        <taxon>Spermatophyta</taxon>
        <taxon>Magnoliopsida</taxon>
        <taxon>eudicotyledons</taxon>
        <taxon>Gunneridae</taxon>
        <taxon>Pentapetalae</taxon>
        <taxon>rosids</taxon>
        <taxon>fabids</taxon>
        <taxon>Fagales</taxon>
        <taxon>Fagaceae</taxon>
        <taxon>Castanea</taxon>
    </lineage>
</organism>
<dbReference type="Pfam" id="PF17286">
    <property type="entry name" value="PRMT5_C"/>
    <property type="match status" value="1"/>
</dbReference>
<evidence type="ECO:0000313" key="14">
    <source>
        <dbReference type="Proteomes" id="UP000737018"/>
    </source>
</evidence>
<dbReference type="InterPro" id="IPR035248">
    <property type="entry name" value="PRMT5_C"/>
</dbReference>